<accession>A0A447IG94</accession>
<evidence type="ECO:0000256" key="1">
    <source>
        <dbReference type="SAM" id="Phobius"/>
    </source>
</evidence>
<evidence type="ECO:0000313" key="3">
    <source>
        <dbReference type="Proteomes" id="UP000268844"/>
    </source>
</evidence>
<evidence type="ECO:0000313" key="2">
    <source>
        <dbReference type="EMBL" id="VDS06497.1"/>
    </source>
</evidence>
<keyword evidence="1" id="KW-1133">Transmembrane helix</keyword>
<sequence length="75" mass="8580">MKWWDGPVRGSLQLASSILCSACYFFFYNGSRGRRHPTMFEEFQSGSPSDFTVLVSVGMMLLIGYSIAWFIVDKR</sequence>
<organism evidence="2 3">
    <name type="scientific">Devosia equisanguinis</name>
    <dbReference type="NCBI Taxonomy" id="2490941"/>
    <lineage>
        <taxon>Bacteria</taxon>
        <taxon>Pseudomonadati</taxon>
        <taxon>Pseudomonadota</taxon>
        <taxon>Alphaproteobacteria</taxon>
        <taxon>Hyphomicrobiales</taxon>
        <taxon>Devosiaceae</taxon>
        <taxon>Devosia</taxon>
    </lineage>
</organism>
<keyword evidence="1" id="KW-0812">Transmembrane</keyword>
<dbReference type="AlphaFoldDB" id="A0A447IG94"/>
<gene>
    <name evidence="2" type="ORF">DEVEQU_03661</name>
</gene>
<keyword evidence="3" id="KW-1185">Reference proteome</keyword>
<dbReference type="Proteomes" id="UP000268844">
    <property type="component" value="Unassembled WGS sequence"/>
</dbReference>
<dbReference type="EMBL" id="UZWD01000049">
    <property type="protein sequence ID" value="VDS06497.1"/>
    <property type="molecule type" value="Genomic_DNA"/>
</dbReference>
<keyword evidence="1" id="KW-0472">Membrane</keyword>
<proteinExistence type="predicted"/>
<reference evidence="2 3" key="1">
    <citation type="submission" date="2018-12" db="EMBL/GenBank/DDBJ databases">
        <authorList>
            <person name="Criscuolo A."/>
        </authorList>
    </citation>
    <scope>NUCLEOTIDE SEQUENCE [LARGE SCALE GENOMIC DNA]</scope>
    <source>
        <strain evidence="2">ACIP1116281</strain>
    </source>
</reference>
<protein>
    <submittedName>
        <fullName evidence="2">Uncharacterized protein</fullName>
    </submittedName>
</protein>
<feature type="transmembrane region" description="Helical" evidence="1">
    <location>
        <begin position="51"/>
        <end position="72"/>
    </location>
</feature>
<name>A0A447IG94_9HYPH</name>
<feature type="transmembrane region" description="Helical" evidence="1">
    <location>
        <begin position="12"/>
        <end position="30"/>
    </location>
</feature>